<feature type="signal peptide" evidence="7">
    <location>
        <begin position="1"/>
        <end position="21"/>
    </location>
</feature>
<evidence type="ECO:0000256" key="4">
    <source>
        <dbReference type="ARBA" id="ARBA00023139"/>
    </source>
</evidence>
<evidence type="ECO:0000256" key="7">
    <source>
        <dbReference type="SAM" id="SignalP"/>
    </source>
</evidence>
<sequence length="297" mass="31917">MKLKKILGIAGLAAASVLVLAACGAKSSESKSDNNTLNVGIMTLDDATEPVWDKVTELAKKEGVTIKLTEFTDYNQPNEALKNNEIDVNAFQHYNFLNSWNKDNKGDLVAAADTLLSPIRLFSGTDSSGKAKYTKVADIPEGSTISVPNDATNESRALYLLQAAGLIKLSVSGEEEATLDKISSNPKNLDIKEVDASQTASTLSSVAAAVINNSYAQSSNVDYKTTLYTEEVNNNSKQWVNIIAAQKDWKSSKKADAIKVLIKVYQSDEVGKLIQSSSNNIDIPAWEGATVTSSSDK</sequence>
<gene>
    <name evidence="8" type="ORF">JOC31_001672</name>
</gene>
<name>A0ABS2PN39_9STRE</name>
<dbReference type="InterPro" id="IPR004872">
    <property type="entry name" value="Lipoprotein_NlpA"/>
</dbReference>
<evidence type="ECO:0000256" key="2">
    <source>
        <dbReference type="ARBA" id="ARBA00022729"/>
    </source>
</evidence>
<feature type="chain" id="PRO_5045088432" description="Lipoprotein" evidence="7">
    <location>
        <begin position="22"/>
        <end position="297"/>
    </location>
</feature>
<evidence type="ECO:0000313" key="9">
    <source>
        <dbReference type="Proteomes" id="UP000809081"/>
    </source>
</evidence>
<protein>
    <recommendedName>
        <fullName evidence="6">Lipoprotein</fullName>
    </recommendedName>
</protein>
<evidence type="ECO:0000256" key="1">
    <source>
        <dbReference type="ARBA" id="ARBA00004635"/>
    </source>
</evidence>
<evidence type="ECO:0000256" key="3">
    <source>
        <dbReference type="ARBA" id="ARBA00023136"/>
    </source>
</evidence>
<reference evidence="8 9" key="1">
    <citation type="submission" date="2021-01" db="EMBL/GenBank/DDBJ databases">
        <title>Genomic Encyclopedia of Type Strains, Phase IV (KMG-IV): sequencing the most valuable type-strain genomes for metagenomic binning, comparative biology and taxonomic classification.</title>
        <authorList>
            <person name="Goeker M."/>
        </authorList>
    </citation>
    <scope>NUCLEOTIDE SEQUENCE [LARGE SCALE GENOMIC DNA]</scope>
    <source>
        <strain evidence="8 9">DSM 27513</strain>
    </source>
</reference>
<comment type="similarity">
    <text evidence="6">Belongs to the nlpA lipoprotein family.</text>
</comment>
<dbReference type="SUPFAM" id="SSF53850">
    <property type="entry name" value="Periplasmic binding protein-like II"/>
    <property type="match status" value="1"/>
</dbReference>
<keyword evidence="9" id="KW-1185">Reference proteome</keyword>
<dbReference type="Proteomes" id="UP000809081">
    <property type="component" value="Unassembled WGS sequence"/>
</dbReference>
<dbReference type="PROSITE" id="PS51257">
    <property type="entry name" value="PROKAR_LIPOPROTEIN"/>
    <property type="match status" value="1"/>
</dbReference>
<evidence type="ECO:0000313" key="8">
    <source>
        <dbReference type="EMBL" id="MBM7636845.1"/>
    </source>
</evidence>
<dbReference type="RefSeq" id="WP_205017710.1">
    <property type="nucleotide sequence ID" value="NZ_JAFBEI010000039.1"/>
</dbReference>
<organism evidence="8 9">
    <name type="scientific">Streptococcus saliviloxodontae</name>
    <dbReference type="NCBI Taxonomy" id="1349416"/>
    <lineage>
        <taxon>Bacteria</taxon>
        <taxon>Bacillati</taxon>
        <taxon>Bacillota</taxon>
        <taxon>Bacilli</taxon>
        <taxon>Lactobacillales</taxon>
        <taxon>Streptococcaceae</taxon>
        <taxon>Streptococcus</taxon>
    </lineage>
</organism>
<keyword evidence="5 6" id="KW-0449">Lipoprotein</keyword>
<accession>A0ABS2PN39</accession>
<keyword evidence="2 7" id="KW-0732">Signal</keyword>
<dbReference type="PANTHER" id="PTHR30429">
    <property type="entry name" value="D-METHIONINE-BINDING LIPOPROTEIN METQ"/>
    <property type="match status" value="1"/>
</dbReference>
<evidence type="ECO:0000256" key="5">
    <source>
        <dbReference type="ARBA" id="ARBA00023288"/>
    </source>
</evidence>
<proteinExistence type="inferred from homology"/>
<dbReference type="EMBL" id="JAFBEI010000039">
    <property type="protein sequence ID" value="MBM7636845.1"/>
    <property type="molecule type" value="Genomic_DNA"/>
</dbReference>
<keyword evidence="4" id="KW-0564">Palmitate</keyword>
<dbReference type="Gene3D" id="3.40.190.10">
    <property type="entry name" value="Periplasmic binding protein-like II"/>
    <property type="match status" value="2"/>
</dbReference>
<comment type="caution">
    <text evidence="8">The sequence shown here is derived from an EMBL/GenBank/DDBJ whole genome shotgun (WGS) entry which is preliminary data.</text>
</comment>
<dbReference type="Pfam" id="PF03180">
    <property type="entry name" value="Lipoprotein_9"/>
    <property type="match status" value="1"/>
</dbReference>
<evidence type="ECO:0000256" key="6">
    <source>
        <dbReference type="PIRNR" id="PIRNR002854"/>
    </source>
</evidence>
<dbReference type="PIRSF" id="PIRSF002854">
    <property type="entry name" value="MetQ"/>
    <property type="match status" value="1"/>
</dbReference>
<keyword evidence="3" id="KW-0472">Membrane</keyword>
<comment type="subcellular location">
    <subcellularLocation>
        <location evidence="1">Membrane</location>
        <topology evidence="1">Lipid-anchor</topology>
    </subcellularLocation>
</comment>
<dbReference type="PANTHER" id="PTHR30429:SF0">
    <property type="entry name" value="METHIONINE-BINDING LIPOPROTEIN METQ"/>
    <property type="match status" value="1"/>
</dbReference>